<evidence type="ECO:0000313" key="2">
    <source>
        <dbReference type="EMBL" id="GIY34718.1"/>
    </source>
</evidence>
<comment type="caution">
    <text evidence="2">The sequence shown here is derived from an EMBL/GenBank/DDBJ whole genome shotgun (WGS) entry which is preliminary data.</text>
</comment>
<name>A0AAV4SJW5_9ARAC</name>
<feature type="compositionally biased region" description="Polar residues" evidence="1">
    <location>
        <begin position="63"/>
        <end position="74"/>
    </location>
</feature>
<evidence type="ECO:0000256" key="1">
    <source>
        <dbReference type="SAM" id="MobiDB-lite"/>
    </source>
</evidence>
<dbReference type="EMBL" id="BPLQ01008093">
    <property type="protein sequence ID" value="GIY34718.1"/>
    <property type="molecule type" value="Genomic_DNA"/>
</dbReference>
<dbReference type="AlphaFoldDB" id="A0AAV4SJW5"/>
<feature type="region of interest" description="Disordered" evidence="1">
    <location>
        <begin position="61"/>
        <end position="91"/>
    </location>
</feature>
<keyword evidence="3" id="KW-1185">Reference proteome</keyword>
<gene>
    <name evidence="2" type="ORF">CDAR_590001</name>
</gene>
<organism evidence="2 3">
    <name type="scientific">Caerostris darwini</name>
    <dbReference type="NCBI Taxonomy" id="1538125"/>
    <lineage>
        <taxon>Eukaryota</taxon>
        <taxon>Metazoa</taxon>
        <taxon>Ecdysozoa</taxon>
        <taxon>Arthropoda</taxon>
        <taxon>Chelicerata</taxon>
        <taxon>Arachnida</taxon>
        <taxon>Araneae</taxon>
        <taxon>Araneomorphae</taxon>
        <taxon>Entelegynae</taxon>
        <taxon>Araneoidea</taxon>
        <taxon>Araneidae</taxon>
        <taxon>Caerostris</taxon>
    </lineage>
</organism>
<accession>A0AAV4SJW5</accession>
<sequence length="91" mass="10300">MLSFKISGICPELHERCPVPKEGLFSVVKDRSIEFRKLDRAKKFKATIAEASTKILDVKKPVGQQQKIPKTQNRPIKLPISPGILREGFSR</sequence>
<protein>
    <submittedName>
        <fullName evidence="2">Uncharacterized protein</fullName>
    </submittedName>
</protein>
<proteinExistence type="predicted"/>
<reference evidence="2 3" key="1">
    <citation type="submission" date="2021-06" db="EMBL/GenBank/DDBJ databases">
        <title>Caerostris darwini draft genome.</title>
        <authorList>
            <person name="Kono N."/>
            <person name="Arakawa K."/>
        </authorList>
    </citation>
    <scope>NUCLEOTIDE SEQUENCE [LARGE SCALE GENOMIC DNA]</scope>
</reference>
<evidence type="ECO:0000313" key="3">
    <source>
        <dbReference type="Proteomes" id="UP001054837"/>
    </source>
</evidence>
<dbReference type="Proteomes" id="UP001054837">
    <property type="component" value="Unassembled WGS sequence"/>
</dbReference>